<dbReference type="GO" id="GO:0000228">
    <property type="term" value="C:nuclear chromosome"/>
    <property type="evidence" value="ECO:0007669"/>
    <property type="project" value="InterPro"/>
</dbReference>
<dbReference type="PANTHER" id="PTHR10019">
    <property type="entry name" value="SNF5"/>
    <property type="match status" value="1"/>
</dbReference>
<feature type="compositionally biased region" description="Pro residues" evidence="6">
    <location>
        <begin position="77"/>
        <end position="87"/>
    </location>
</feature>
<evidence type="ECO:0000256" key="1">
    <source>
        <dbReference type="ARBA" id="ARBA00004123"/>
    </source>
</evidence>
<comment type="similarity">
    <text evidence="2">Belongs to the SNF5 family.</text>
</comment>
<reference evidence="7 8" key="1">
    <citation type="submission" date="2023-03" db="EMBL/GenBank/DDBJ databases">
        <title>Mating type loci evolution in Malassezia.</title>
        <authorList>
            <person name="Coelho M.A."/>
        </authorList>
    </citation>
    <scope>NUCLEOTIDE SEQUENCE [LARGE SCALE GENOMIC DNA]</scope>
    <source>
        <strain evidence="7 8">CBS 13387</strain>
    </source>
</reference>
<evidence type="ECO:0000256" key="5">
    <source>
        <dbReference type="ARBA" id="ARBA00023242"/>
    </source>
</evidence>
<proteinExistence type="inferred from homology"/>
<keyword evidence="4" id="KW-0804">Transcription</keyword>
<dbReference type="AlphaFoldDB" id="A0AAJ5Z363"/>
<evidence type="ECO:0000256" key="6">
    <source>
        <dbReference type="SAM" id="MobiDB-lite"/>
    </source>
</evidence>
<dbReference type="EMBL" id="CP119919">
    <property type="protein sequence ID" value="WFD16130.1"/>
    <property type="molecule type" value="Genomic_DNA"/>
</dbReference>
<organism evidence="7 8">
    <name type="scientific">Malassezia arunalokei</name>
    <dbReference type="NCBI Taxonomy" id="1514897"/>
    <lineage>
        <taxon>Eukaryota</taxon>
        <taxon>Fungi</taxon>
        <taxon>Dikarya</taxon>
        <taxon>Basidiomycota</taxon>
        <taxon>Ustilaginomycotina</taxon>
        <taxon>Malasseziomycetes</taxon>
        <taxon>Malasseziales</taxon>
        <taxon>Malasseziaceae</taxon>
        <taxon>Malassezia</taxon>
    </lineage>
</organism>
<dbReference type="GO" id="GO:0006355">
    <property type="term" value="P:regulation of DNA-templated transcription"/>
    <property type="evidence" value="ECO:0007669"/>
    <property type="project" value="InterPro"/>
</dbReference>
<feature type="region of interest" description="Disordered" evidence="6">
    <location>
        <begin position="1"/>
        <end position="189"/>
    </location>
</feature>
<evidence type="ECO:0000256" key="2">
    <source>
        <dbReference type="ARBA" id="ARBA00010239"/>
    </source>
</evidence>
<accession>A0AAJ5Z363</accession>
<comment type="subcellular location">
    <subcellularLocation>
        <location evidence="1">Nucleus</location>
    </subcellularLocation>
</comment>
<dbReference type="GO" id="GO:0006338">
    <property type="term" value="P:chromatin remodeling"/>
    <property type="evidence" value="ECO:0007669"/>
    <property type="project" value="InterPro"/>
</dbReference>
<dbReference type="Proteomes" id="UP001217582">
    <property type="component" value="Chromosome 4"/>
</dbReference>
<evidence type="ECO:0000256" key="4">
    <source>
        <dbReference type="ARBA" id="ARBA00023163"/>
    </source>
</evidence>
<gene>
    <name evidence="7" type="primary">SNF5</name>
    <name evidence="7" type="ORF">MARU1_002166</name>
</gene>
<feature type="region of interest" description="Disordered" evidence="6">
    <location>
        <begin position="719"/>
        <end position="742"/>
    </location>
</feature>
<feature type="region of interest" description="Disordered" evidence="6">
    <location>
        <begin position="664"/>
        <end position="683"/>
    </location>
</feature>
<feature type="compositionally biased region" description="Low complexity" evidence="6">
    <location>
        <begin position="66"/>
        <end position="76"/>
    </location>
</feature>
<keyword evidence="3" id="KW-0805">Transcription regulation</keyword>
<dbReference type="GO" id="GO:0008270">
    <property type="term" value="F:zinc ion binding"/>
    <property type="evidence" value="ECO:0007669"/>
    <property type="project" value="InterPro"/>
</dbReference>
<feature type="compositionally biased region" description="Basic residues" evidence="6">
    <location>
        <begin position="670"/>
        <end position="682"/>
    </location>
</feature>
<evidence type="ECO:0000256" key="3">
    <source>
        <dbReference type="ARBA" id="ARBA00023015"/>
    </source>
</evidence>
<evidence type="ECO:0000313" key="8">
    <source>
        <dbReference type="Proteomes" id="UP001217582"/>
    </source>
</evidence>
<sequence>MLSRDAQRQRLARVASWDDERRRSSAYSGGLTRVMLPTPHAAQGSSAWHEGDAPSRQSPASNDVGVPSVAPTAYATPTPPWMPPRPPAAVESGTIDPAWMSQASTSHTFPHADTKPAARRTTSQPGPSRPVGRPPLLGKASGARRGRPPRQPRPPASEAAPGIQAPSFAAPVPGVVTRPPPAPSAAWTPSLTVQKQQAVLLRAMQASKAQNDANFTPFHALLQLGYVFMRCAQMPVTPTASLGEGVVLRLDEASSLGVLPPQLATLASAARANVPPVTKAPAWPELPTFAPGQPFVLGGAPPAQSAVGMPVTPSNTHVRRLKDWKPMAAKDEDDLRATMEKDAAYDQIRRRQDQAMEQELQARMKHLMHAQRPIPWWQRRITESSPRTEPLQILYPAQKQRLHELRPKLQWSERLAAMPETLVPIRLDIEHDPYKLRDTFMWNAVEDEASLDLFAASICEDMGVPSQVFMELIKTAVQTQVNEFATTMALRMGPTSECDDTRGRLTESDADAWRRLRSHEPEPVHAPTDTQACDAEDELRVLIKLDILVGATHLVDQFEWDIVTADSLAAERFAEAFTADLGLAGEFKTAIAHSIREQVAAHLRWLAIVGYPYNSLDGVEDDIRPCFLPSIPPSQAARQRDMVDAFTPKLVQLNAVEVMHLEREHERDMRRKRRQTKGRRGAHNVDIEPQRTIRSIPLYGFQGAVPEAERPMHARRAAAAAAAHLSSTAQHEASPGPDELPAPAKRIRHDWYEMFFLYPRGREAPVHRAQPRLGQLSPAPAAPQPSEAPILRHVRPEDLERQQPIMHDGEWHCSNCGVPGSLMPARRKGPLGEKSLCGPCGKYFHRHRRVPSVTYSRDPAHHMQRRDAYEHEALLAEDGEYDAKHGDPQPGAPTGASPPAWLVHAVHACRAKYPMDRFHLHLHARSPAPSDDDVWRIKCTDCPGKVYKPGPAESLTNFEIHLKNRSHRAAVARRLEEAHVLDAPT</sequence>
<dbReference type="InterPro" id="IPR013088">
    <property type="entry name" value="Znf_NHR/GATA"/>
</dbReference>
<protein>
    <submittedName>
        <fullName evidence="7">SWI/SNF chromatin-remodeling complex subunit</fullName>
    </submittedName>
</protein>
<dbReference type="Pfam" id="PF04855">
    <property type="entry name" value="SNF5"/>
    <property type="match status" value="1"/>
</dbReference>
<keyword evidence="8" id="KW-1185">Reference proteome</keyword>
<dbReference type="InterPro" id="IPR006939">
    <property type="entry name" value="SNF5"/>
</dbReference>
<name>A0AAJ5Z363_9BASI</name>
<keyword evidence="5" id="KW-0539">Nucleus</keyword>
<dbReference type="Gene3D" id="3.30.50.10">
    <property type="entry name" value="Erythroid Transcription Factor GATA-1, subunit A"/>
    <property type="match status" value="1"/>
</dbReference>
<evidence type="ECO:0000313" key="7">
    <source>
        <dbReference type="EMBL" id="WFD16130.1"/>
    </source>
</evidence>